<dbReference type="InterPro" id="IPR049713">
    <property type="entry name" value="Pr6Pr-like"/>
</dbReference>
<keyword evidence="1" id="KW-0812">Transmembrane</keyword>
<protein>
    <recommendedName>
        <fullName evidence="4">FAR-17a/AIG1-like protein</fullName>
    </recommendedName>
</protein>
<feature type="transmembrane region" description="Helical" evidence="1">
    <location>
        <begin position="49"/>
        <end position="73"/>
    </location>
</feature>
<keyword evidence="1" id="KW-0472">Membrane</keyword>
<feature type="transmembrane region" description="Helical" evidence="1">
    <location>
        <begin position="152"/>
        <end position="175"/>
    </location>
</feature>
<dbReference type="OrthoDB" id="9809977at2"/>
<evidence type="ECO:0000313" key="2">
    <source>
        <dbReference type="EMBL" id="KJL48277.1"/>
    </source>
</evidence>
<reference evidence="2 3" key="1">
    <citation type="submission" date="2015-02" db="EMBL/GenBank/DDBJ databases">
        <title>Draft genome sequences of ten Microbacterium spp. with emphasis on heavy metal contaminated environments.</title>
        <authorList>
            <person name="Corretto E."/>
        </authorList>
    </citation>
    <scope>NUCLEOTIDE SEQUENCE [LARGE SCALE GENOMIC DNA]</scope>
    <source>
        <strain evidence="2 3">SA35</strain>
    </source>
</reference>
<dbReference type="Proteomes" id="UP000033900">
    <property type="component" value="Unassembled WGS sequence"/>
</dbReference>
<organism evidence="2 3">
    <name type="scientific">Microbacterium hydrocarbonoxydans</name>
    <dbReference type="NCBI Taxonomy" id="273678"/>
    <lineage>
        <taxon>Bacteria</taxon>
        <taxon>Bacillati</taxon>
        <taxon>Actinomycetota</taxon>
        <taxon>Actinomycetes</taxon>
        <taxon>Micrococcales</taxon>
        <taxon>Microbacteriaceae</taxon>
        <taxon>Microbacterium</taxon>
    </lineage>
</organism>
<feature type="transmembrane region" description="Helical" evidence="1">
    <location>
        <begin position="195"/>
        <end position="222"/>
    </location>
</feature>
<gene>
    <name evidence="2" type="ORF">RS84_01036</name>
</gene>
<accession>A0A0M2HNG1</accession>
<comment type="caution">
    <text evidence="2">The sequence shown here is derived from an EMBL/GenBank/DDBJ whole genome shotgun (WGS) entry which is preliminary data.</text>
</comment>
<dbReference type="STRING" id="273678.RS84_01036"/>
<keyword evidence="3" id="KW-1185">Reference proteome</keyword>
<keyword evidence="1" id="KW-1133">Transmembrane helix</keyword>
<dbReference type="NCBIfam" id="NF038065">
    <property type="entry name" value="Pr6Pr"/>
    <property type="match status" value="1"/>
</dbReference>
<evidence type="ECO:0008006" key="4">
    <source>
        <dbReference type="Google" id="ProtNLM"/>
    </source>
</evidence>
<dbReference type="PATRIC" id="fig|273678.4.peg.1032"/>
<dbReference type="RefSeq" id="WP_045256704.1">
    <property type="nucleotide sequence ID" value="NZ_JYJB01000007.1"/>
</dbReference>
<proteinExistence type="predicted"/>
<evidence type="ECO:0000256" key="1">
    <source>
        <dbReference type="SAM" id="Phobius"/>
    </source>
</evidence>
<feature type="transmembrane region" description="Helical" evidence="1">
    <location>
        <begin position="85"/>
        <end position="107"/>
    </location>
</feature>
<feature type="transmembrane region" description="Helical" evidence="1">
    <location>
        <begin position="119"/>
        <end position="140"/>
    </location>
</feature>
<dbReference type="EMBL" id="JYJB01000007">
    <property type="protein sequence ID" value="KJL48277.1"/>
    <property type="molecule type" value="Genomic_DNA"/>
</dbReference>
<name>A0A0M2HNG1_9MICO</name>
<dbReference type="AlphaFoldDB" id="A0A0M2HNG1"/>
<evidence type="ECO:0000313" key="3">
    <source>
        <dbReference type="Proteomes" id="UP000033900"/>
    </source>
</evidence>
<sequence>MTKWWPFARLAAAVLGTAAIIAQLSQTLRNAGESQTEWGGHIPTVLTNFFSFFTIESNVLAAVALAIAAIWAWTAGRDADREPTWLATLLVCASTYMIVTGIVYNLLLRGYALPQGQTVWWSNEVLHVVIPAFLLADVLFAPRHRAMPWNRVLIAAAFPIVWVVYTLIRADFIIAPNTGDHWWYPYPFLNPHFIPGGYVGVAGYVVGIAIAILAVAAGVVWIGRRREARVTASVA</sequence>